<dbReference type="Proteomes" id="UP000231990">
    <property type="component" value="Unassembled WGS sequence"/>
</dbReference>
<dbReference type="EMBL" id="NPDY01000002">
    <property type="protein sequence ID" value="PJZ70774.1"/>
    <property type="molecule type" value="Genomic_DNA"/>
</dbReference>
<dbReference type="Gene3D" id="3.30.750.24">
    <property type="entry name" value="STAS domain"/>
    <property type="match status" value="1"/>
</dbReference>
<organism evidence="2 4">
    <name type="scientific">Leptospira perolatii</name>
    <dbReference type="NCBI Taxonomy" id="2023191"/>
    <lineage>
        <taxon>Bacteria</taxon>
        <taxon>Pseudomonadati</taxon>
        <taxon>Spirochaetota</taxon>
        <taxon>Spirochaetia</taxon>
        <taxon>Leptospirales</taxon>
        <taxon>Leptospiraceae</taxon>
        <taxon>Leptospira</taxon>
    </lineage>
</organism>
<dbReference type="AlphaFoldDB" id="A0A2M9ZPG0"/>
<protein>
    <submittedName>
        <fullName evidence="2">STAS domain protein</fullName>
    </submittedName>
</protein>
<dbReference type="OrthoDB" id="342375at2"/>
<gene>
    <name evidence="1" type="ORF">CH360_04480</name>
    <name evidence="2" type="ORF">CH373_07620</name>
</gene>
<sequence length="108" mass="12941">MEQVRRFSFFEIRKKDKVTEIEPLSRRIDNEQMDELQSILAMVFYESNRHIKIEFNSVESISLVVLVRLLKFGLDLREKKRVLIFAKPKISVQTYLERFHLSELVLVV</sequence>
<keyword evidence="3" id="KW-1185">Reference proteome</keyword>
<evidence type="ECO:0000313" key="2">
    <source>
        <dbReference type="EMBL" id="PJZ73982.1"/>
    </source>
</evidence>
<evidence type="ECO:0000313" key="1">
    <source>
        <dbReference type="EMBL" id="PJZ70774.1"/>
    </source>
</evidence>
<dbReference type="InterPro" id="IPR036513">
    <property type="entry name" value="STAS_dom_sf"/>
</dbReference>
<comment type="caution">
    <text evidence="2">The sequence shown here is derived from an EMBL/GenBank/DDBJ whole genome shotgun (WGS) entry which is preliminary data.</text>
</comment>
<evidence type="ECO:0000313" key="4">
    <source>
        <dbReference type="Proteomes" id="UP000231990"/>
    </source>
</evidence>
<dbReference type="EMBL" id="NPDZ01000003">
    <property type="protein sequence ID" value="PJZ73982.1"/>
    <property type="molecule type" value="Genomic_DNA"/>
</dbReference>
<evidence type="ECO:0000313" key="3">
    <source>
        <dbReference type="Proteomes" id="UP000231962"/>
    </source>
</evidence>
<dbReference type="Proteomes" id="UP000231962">
    <property type="component" value="Unassembled WGS sequence"/>
</dbReference>
<proteinExistence type="predicted"/>
<name>A0A2M9ZPG0_9LEPT</name>
<accession>A0A2M9ZPG0</accession>
<dbReference type="RefSeq" id="WP_100712780.1">
    <property type="nucleotide sequence ID" value="NZ_NPDY01000002.1"/>
</dbReference>
<reference evidence="3 4" key="1">
    <citation type="submission" date="2017-07" db="EMBL/GenBank/DDBJ databases">
        <title>Leptospira spp. isolated from tropical soils.</title>
        <authorList>
            <person name="Thibeaux R."/>
            <person name="Iraola G."/>
            <person name="Ferres I."/>
            <person name="Bierque E."/>
            <person name="Girault D."/>
            <person name="Soupe-Gilbert M.-E."/>
            <person name="Picardeau M."/>
            <person name="Goarant C."/>
        </authorList>
    </citation>
    <scope>NUCLEOTIDE SEQUENCE [LARGE SCALE GENOMIC DNA]</scope>
    <source>
        <strain evidence="2 4">FH1-B-B1</strain>
        <strain evidence="1 3">FH1-B-C1</strain>
    </source>
</reference>
<dbReference type="SUPFAM" id="SSF52091">
    <property type="entry name" value="SpoIIaa-like"/>
    <property type="match status" value="1"/>
</dbReference>